<accession>A0ABP8DM01</accession>
<sequence length="176" mass="19559">MQLWITSLQSQLDINVPTDRNNAARADPAAPRLRWRVSKDADPPARVEDVHEIALAMPHVKVVDGTGGNPVYQVGGRSFIFFRNPRPDAVDPATGARYPDVIVFWVESDADKQALVQDDSTPFFTTAHFDGHPSVLVRASRLGELTRTELAEVIQDAWLSRASPRRRAAWLAAHDI</sequence>
<dbReference type="EMBL" id="BAABAT010000035">
    <property type="protein sequence ID" value="GAA4259397.1"/>
    <property type="molecule type" value="Genomic_DNA"/>
</dbReference>
<keyword evidence="2" id="KW-1185">Reference proteome</keyword>
<organism evidence="1 2">
    <name type="scientific">Dactylosporangium darangshiense</name>
    <dbReference type="NCBI Taxonomy" id="579108"/>
    <lineage>
        <taxon>Bacteria</taxon>
        <taxon>Bacillati</taxon>
        <taxon>Actinomycetota</taxon>
        <taxon>Actinomycetes</taxon>
        <taxon>Micromonosporales</taxon>
        <taxon>Micromonosporaceae</taxon>
        <taxon>Dactylosporangium</taxon>
    </lineage>
</organism>
<dbReference type="InterPro" id="IPR058532">
    <property type="entry name" value="YjbR/MT2646/Rv2570-like"/>
</dbReference>
<evidence type="ECO:0000313" key="2">
    <source>
        <dbReference type="Proteomes" id="UP001500620"/>
    </source>
</evidence>
<name>A0ABP8DM01_9ACTN</name>
<dbReference type="Proteomes" id="UP001500620">
    <property type="component" value="Unassembled WGS sequence"/>
</dbReference>
<evidence type="ECO:0000313" key="1">
    <source>
        <dbReference type="EMBL" id="GAA4259397.1"/>
    </source>
</evidence>
<dbReference type="Pfam" id="PF04237">
    <property type="entry name" value="YjbR"/>
    <property type="match status" value="1"/>
</dbReference>
<protein>
    <submittedName>
        <fullName evidence="1">Uncharacterized protein</fullName>
    </submittedName>
</protein>
<dbReference type="RefSeq" id="WP_345136305.1">
    <property type="nucleotide sequence ID" value="NZ_BAABAT010000035.1"/>
</dbReference>
<reference evidence="2" key="1">
    <citation type="journal article" date="2019" name="Int. J. Syst. Evol. Microbiol.">
        <title>The Global Catalogue of Microorganisms (GCM) 10K type strain sequencing project: providing services to taxonomists for standard genome sequencing and annotation.</title>
        <authorList>
            <consortium name="The Broad Institute Genomics Platform"/>
            <consortium name="The Broad Institute Genome Sequencing Center for Infectious Disease"/>
            <person name="Wu L."/>
            <person name="Ma J."/>
        </authorList>
    </citation>
    <scope>NUCLEOTIDE SEQUENCE [LARGE SCALE GENOMIC DNA]</scope>
    <source>
        <strain evidence="2">JCM 17441</strain>
    </source>
</reference>
<proteinExistence type="predicted"/>
<gene>
    <name evidence="1" type="ORF">GCM10022255_083840</name>
</gene>
<comment type="caution">
    <text evidence="1">The sequence shown here is derived from an EMBL/GenBank/DDBJ whole genome shotgun (WGS) entry which is preliminary data.</text>
</comment>